<dbReference type="GO" id="GO:0005737">
    <property type="term" value="C:cytoplasm"/>
    <property type="evidence" value="ECO:0007669"/>
    <property type="project" value="TreeGrafter"/>
</dbReference>
<dbReference type="FunFam" id="1.20.1340.10:FF:000001">
    <property type="entry name" value="Histidine decarboxylase"/>
    <property type="match status" value="1"/>
</dbReference>
<accession>S5VQ16</accession>
<dbReference type="CDD" id="cd06450">
    <property type="entry name" value="DOPA_deC_like"/>
    <property type="match status" value="1"/>
</dbReference>
<organism evidence="13">
    <name type="scientific">Schmidtea mediterranea</name>
    <name type="common">Freshwater planarian flatworm</name>
    <dbReference type="NCBI Taxonomy" id="79327"/>
    <lineage>
        <taxon>Eukaryota</taxon>
        <taxon>Metazoa</taxon>
        <taxon>Spiralia</taxon>
        <taxon>Lophotrochozoa</taxon>
        <taxon>Platyhelminthes</taxon>
        <taxon>Rhabditophora</taxon>
        <taxon>Seriata</taxon>
        <taxon>Tricladida</taxon>
        <taxon>Continenticola</taxon>
        <taxon>Geoplanoidea</taxon>
        <taxon>Dugesiidae</taxon>
        <taxon>Schmidtea</taxon>
    </lineage>
</organism>
<dbReference type="Gene3D" id="3.90.1150.10">
    <property type="entry name" value="Aspartate Aminotransferase, domain 1"/>
    <property type="match status" value="1"/>
</dbReference>
<keyword evidence="7 12" id="KW-0456">Lyase</keyword>
<dbReference type="OrthoDB" id="639767at2759"/>
<dbReference type="GO" id="GO:0030170">
    <property type="term" value="F:pyridoxal phosphate binding"/>
    <property type="evidence" value="ECO:0007669"/>
    <property type="project" value="InterPro"/>
</dbReference>
<reference evidence="14" key="2">
    <citation type="journal article" date="2013" name="Development">
        <title>A Pitx transcription factor controls the establishment and maintenance of the serotonergic lineage in planarians.</title>
        <authorList>
            <person name="Marz M."/>
            <person name="Seebeck F."/>
            <person name="Bartscherer K."/>
        </authorList>
    </citation>
    <scope>NUCLEOTIDE SEQUENCE</scope>
</reference>
<evidence type="ECO:0000256" key="10">
    <source>
        <dbReference type="ARBA" id="ARBA00041275"/>
    </source>
</evidence>
<dbReference type="Gene3D" id="1.20.1340.10">
    <property type="entry name" value="dopa decarboxylase, N-terminal domain"/>
    <property type="match status" value="1"/>
</dbReference>
<dbReference type="GO" id="GO:0006520">
    <property type="term" value="P:amino acid metabolic process"/>
    <property type="evidence" value="ECO:0007669"/>
    <property type="project" value="InterPro"/>
</dbReference>
<dbReference type="AlphaFoldDB" id="S5VQ16"/>
<gene>
    <name evidence="14" type="primary">aadcb</name>
</gene>
<dbReference type="InterPro" id="IPR002129">
    <property type="entry name" value="PyrdxlP-dep_de-COase"/>
</dbReference>
<dbReference type="InterPro" id="IPR010977">
    <property type="entry name" value="Aromatic_deC"/>
</dbReference>
<dbReference type="FunFam" id="3.40.640.10:FF:000025">
    <property type="entry name" value="Histidine decarboxylase"/>
    <property type="match status" value="1"/>
</dbReference>
<comment type="similarity">
    <text evidence="2 12">Belongs to the group II decarboxylase family.</text>
</comment>
<evidence type="ECO:0000256" key="2">
    <source>
        <dbReference type="ARBA" id="ARBA00009533"/>
    </source>
</evidence>
<dbReference type="GO" id="GO:0019752">
    <property type="term" value="P:carboxylic acid metabolic process"/>
    <property type="evidence" value="ECO:0007669"/>
    <property type="project" value="InterPro"/>
</dbReference>
<evidence type="ECO:0000256" key="5">
    <source>
        <dbReference type="ARBA" id="ARBA00022793"/>
    </source>
</evidence>
<dbReference type="EMBL" id="KC568452">
    <property type="protein sequence ID" value="AHB51759.1"/>
    <property type="molecule type" value="mRNA"/>
</dbReference>
<dbReference type="PANTHER" id="PTHR11999:SF167">
    <property type="entry name" value="AROMATIC-L-AMINO-ACID DECARBOXYLASE"/>
    <property type="match status" value="1"/>
</dbReference>
<keyword evidence="6 11" id="KW-0663">Pyridoxal phosphate</keyword>
<comment type="subunit">
    <text evidence="3">Homodimer.</text>
</comment>
<evidence type="ECO:0000256" key="1">
    <source>
        <dbReference type="ARBA" id="ARBA00001933"/>
    </source>
</evidence>
<dbReference type="PANTHER" id="PTHR11999">
    <property type="entry name" value="GROUP II PYRIDOXAL-5-PHOSPHATE DECARBOXYLASE"/>
    <property type="match status" value="1"/>
</dbReference>
<keyword evidence="5" id="KW-0210">Decarboxylase</keyword>
<proteinExistence type="evidence at transcript level"/>
<evidence type="ECO:0000256" key="12">
    <source>
        <dbReference type="RuleBase" id="RU000382"/>
    </source>
</evidence>
<evidence type="ECO:0000256" key="11">
    <source>
        <dbReference type="PIRSR" id="PIRSR602129-50"/>
    </source>
</evidence>
<dbReference type="PRINTS" id="PR00800">
    <property type="entry name" value="YHDCRBOXLASE"/>
</dbReference>
<dbReference type="SUPFAM" id="SSF53383">
    <property type="entry name" value="PLP-dependent transferases"/>
    <property type="match status" value="1"/>
</dbReference>
<feature type="modified residue" description="N6-(pyridoxal phosphate)lysine" evidence="11">
    <location>
        <position position="326"/>
    </location>
</feature>
<evidence type="ECO:0000256" key="9">
    <source>
        <dbReference type="ARBA" id="ARBA00040968"/>
    </source>
</evidence>
<dbReference type="EMBL" id="KF134115">
    <property type="protein sequence ID" value="AGS83412.1"/>
    <property type="molecule type" value="mRNA"/>
</dbReference>
<comment type="cofactor">
    <cofactor evidence="1 11 12">
        <name>pyridoxal 5'-phosphate</name>
        <dbReference type="ChEBI" id="CHEBI:597326"/>
    </cofactor>
</comment>
<dbReference type="Pfam" id="PF00282">
    <property type="entry name" value="Pyridoxal_deC"/>
    <property type="match status" value="1"/>
</dbReference>
<evidence type="ECO:0000256" key="7">
    <source>
        <dbReference type="ARBA" id="ARBA00023239"/>
    </source>
</evidence>
<protein>
    <recommendedName>
        <fullName evidence="9">Aromatic-L-amino-acid decarboxylase</fullName>
        <ecNumber evidence="8">4.1.1.28</ecNumber>
    </recommendedName>
    <alternativeName>
        <fullName evidence="10">DOPA decarboxylase</fullName>
    </alternativeName>
</protein>
<dbReference type="InterPro" id="IPR021115">
    <property type="entry name" value="Pyridoxal-P_BS"/>
</dbReference>
<dbReference type="Gene3D" id="3.40.640.10">
    <property type="entry name" value="Type I PLP-dependent aspartate aminotransferase-like (Major domain)"/>
    <property type="match status" value="1"/>
</dbReference>
<evidence type="ECO:0000256" key="3">
    <source>
        <dbReference type="ARBA" id="ARBA00011738"/>
    </source>
</evidence>
<evidence type="ECO:0000313" key="14">
    <source>
        <dbReference type="EMBL" id="AHB51759.1"/>
    </source>
</evidence>
<evidence type="ECO:0000256" key="6">
    <source>
        <dbReference type="ARBA" id="ARBA00022898"/>
    </source>
</evidence>
<dbReference type="InterPro" id="IPR015422">
    <property type="entry name" value="PyrdxlP-dep_Trfase_small"/>
</dbReference>
<dbReference type="EC" id="4.1.1.28" evidence="8"/>
<evidence type="ECO:0000256" key="4">
    <source>
        <dbReference type="ARBA" id="ARBA00022584"/>
    </source>
</evidence>
<dbReference type="PROSITE" id="PS00392">
    <property type="entry name" value="DDC_GAD_HDC_YDC"/>
    <property type="match status" value="1"/>
</dbReference>
<sequence length="507" mass="58356">MNVFDNKESLRKSGRKISHDVYTPKMDAEEFRKRGKEMIDFVANYLENIDELKVFPQVEPGYLHKMISADPPIKPEEWDNIMNDVNSVIMPGITHWHHPHFHAYFPAANSYAAMCGDILSGGIGCIGFTWASSPACTELEVVMMDWLAKMLQLPKDFLSESGTGGGVIYNTCSEATFVALLAARNKAIEFRRKENLDEDQYTIMSKLVGYYSDQAHSSVERAGLLSMIKMREVKSIKRKMRGSVLQEMIKEDLENGFYPFYCVATLGTTGSCAFDSLDEIGPICEAHQIWLHVDAAYAGSALICQEYRHLLDGIEYAMSFVFNPHKWMLVNFDCSAVWFKDSRFVVETFTVDPVYLKHKKEGKCPDFRHWHIQLGRRFRSLKIWFVLRLYGVDGIQKYIRNHIKLAHLFEKLMLGDDRFEIVEEVTMGLVCFRLKGNNEINKELYSRIEGDGRIHIVTSEFSDTDTLYLRFAVCYQFATEDHVKYAYGTIIDITNQMDLCSDLFLEK</sequence>
<dbReference type="InterPro" id="IPR015421">
    <property type="entry name" value="PyrdxlP-dep_Trfase_major"/>
</dbReference>
<dbReference type="GO" id="GO:0042427">
    <property type="term" value="P:serotonin biosynthetic process"/>
    <property type="evidence" value="ECO:0007669"/>
    <property type="project" value="TreeGrafter"/>
</dbReference>
<name>S5VQ16_SCHMD</name>
<evidence type="ECO:0000313" key="13">
    <source>
        <dbReference type="EMBL" id="AGS83412.1"/>
    </source>
</evidence>
<evidence type="ECO:0000256" key="8">
    <source>
        <dbReference type="ARBA" id="ARBA00038886"/>
    </source>
</evidence>
<dbReference type="GO" id="GO:0042423">
    <property type="term" value="P:catecholamine biosynthetic process"/>
    <property type="evidence" value="ECO:0007669"/>
    <property type="project" value="UniProtKB-KW"/>
</dbReference>
<dbReference type="GO" id="GO:0004058">
    <property type="term" value="F:aromatic-L-amino-acid decarboxylase activity"/>
    <property type="evidence" value="ECO:0007669"/>
    <property type="project" value="UniProtKB-EC"/>
</dbReference>
<reference evidence="13" key="1">
    <citation type="journal article" date="2013" name="Development">
        <title>Transcription factors lhx1/5-1 and pitx are required for the maintenance and regeneration of serotonergic neurons in planarians.</title>
        <authorList>
            <person name="Currie K.W."/>
            <person name="Pearson B.J."/>
        </authorList>
    </citation>
    <scope>NUCLEOTIDE SEQUENCE</scope>
    <source>
        <strain evidence="13">CIW4</strain>
    </source>
</reference>
<keyword evidence="4" id="KW-0127">Catecholamine biosynthesis</keyword>
<dbReference type="InterPro" id="IPR015424">
    <property type="entry name" value="PyrdxlP-dep_Trfase"/>
</dbReference>